<dbReference type="GO" id="GO:0004803">
    <property type="term" value="F:transposase activity"/>
    <property type="evidence" value="ECO:0007669"/>
    <property type="project" value="InterPro"/>
</dbReference>
<dbReference type="EMBL" id="JANUBB010000003">
    <property type="protein sequence ID" value="MCS3950903.1"/>
    <property type="molecule type" value="Genomic_DNA"/>
</dbReference>
<comment type="caution">
    <text evidence="4">The sequence shown here is derived from an EMBL/GenBank/DDBJ whole genome shotgun (WGS) entry which is preliminary data.</text>
</comment>
<dbReference type="GO" id="GO:0003677">
    <property type="term" value="F:DNA binding"/>
    <property type="evidence" value="ECO:0007669"/>
    <property type="project" value="InterPro"/>
</dbReference>
<dbReference type="Pfam" id="PF01548">
    <property type="entry name" value="DEDD_Tnp_IS110"/>
    <property type="match status" value="1"/>
</dbReference>
<keyword evidence="1" id="KW-0175">Coiled coil</keyword>
<name>A0A9X2U6W8_9BACT</name>
<evidence type="ECO:0000256" key="1">
    <source>
        <dbReference type="SAM" id="Coils"/>
    </source>
</evidence>
<dbReference type="InterPro" id="IPR003346">
    <property type="entry name" value="Transposase_20"/>
</dbReference>
<evidence type="ECO:0000259" key="2">
    <source>
        <dbReference type="Pfam" id="PF01548"/>
    </source>
</evidence>
<dbReference type="PANTHER" id="PTHR33055:SF3">
    <property type="entry name" value="PUTATIVE TRANSPOSASE FOR IS117-RELATED"/>
    <property type="match status" value="1"/>
</dbReference>
<dbReference type="Pfam" id="PF02371">
    <property type="entry name" value="Transposase_20"/>
    <property type="match status" value="1"/>
</dbReference>
<evidence type="ECO:0000259" key="3">
    <source>
        <dbReference type="Pfam" id="PF02371"/>
    </source>
</evidence>
<dbReference type="RefSeq" id="WP_259081508.1">
    <property type="nucleotide sequence ID" value="NZ_JANUBB010000003.1"/>
</dbReference>
<organism evidence="4 5">
    <name type="scientific">Salinibacter ruber</name>
    <dbReference type="NCBI Taxonomy" id="146919"/>
    <lineage>
        <taxon>Bacteria</taxon>
        <taxon>Pseudomonadati</taxon>
        <taxon>Rhodothermota</taxon>
        <taxon>Rhodothermia</taxon>
        <taxon>Rhodothermales</taxon>
        <taxon>Salinibacteraceae</taxon>
        <taxon>Salinibacter</taxon>
    </lineage>
</organism>
<evidence type="ECO:0000313" key="4">
    <source>
        <dbReference type="EMBL" id="MCS3950903.1"/>
    </source>
</evidence>
<feature type="domain" description="Transposase IS110-like N-terminal" evidence="2">
    <location>
        <begin position="17"/>
        <end position="165"/>
    </location>
</feature>
<dbReference type="Proteomes" id="UP001155010">
    <property type="component" value="Unassembled WGS sequence"/>
</dbReference>
<protein>
    <submittedName>
        <fullName evidence="4">Transposase</fullName>
    </submittedName>
</protein>
<gene>
    <name evidence="4" type="ORF">GGP83_000844</name>
</gene>
<sequence length="336" mass="37183">MEEAPRRSSTDEFAFALGIDVGKAALELALCNGEKIVARTTVSNDADGHDTLVSWLEDRGGGPEKACVCMEASGDFEKAIAQRLYDEDYRVSVVNPRRIKGYASSQLQRTKTDSADAALIARFGWREDPRPWEPPSAAESRLQELTRARQALQKEKTRTQNRLDEAEDEAVRRAHQNLLDEIVGQIEDLEEEIEEHVEEDPKLKDRCSLLDTIPGIGLQTAAIVVSELGSPERFESARQAAAYAGLVPSHHQSGTSVRGNPRMSKVGNGRLRRAMYFPAMTALRFNSAVKAFGNRLKERGKEKMVVVGAAMRKLLHICYGVLKSGRPFDPSLHPGT</sequence>
<proteinExistence type="predicted"/>
<dbReference type="GO" id="GO:0006313">
    <property type="term" value="P:DNA transposition"/>
    <property type="evidence" value="ECO:0007669"/>
    <property type="project" value="InterPro"/>
</dbReference>
<feature type="domain" description="Transposase IS116/IS110/IS902 C-terminal" evidence="3">
    <location>
        <begin position="207"/>
        <end position="292"/>
    </location>
</feature>
<dbReference type="NCBIfam" id="NF033542">
    <property type="entry name" value="transpos_IS110"/>
    <property type="match status" value="1"/>
</dbReference>
<evidence type="ECO:0000313" key="5">
    <source>
        <dbReference type="Proteomes" id="UP001155010"/>
    </source>
</evidence>
<dbReference type="InterPro" id="IPR047650">
    <property type="entry name" value="Transpos_IS110"/>
</dbReference>
<accession>A0A9X2U6W8</accession>
<dbReference type="PANTHER" id="PTHR33055">
    <property type="entry name" value="TRANSPOSASE FOR INSERTION SEQUENCE ELEMENT IS1111A"/>
    <property type="match status" value="1"/>
</dbReference>
<dbReference type="AlphaFoldDB" id="A0A9X2U6W8"/>
<reference evidence="4" key="1">
    <citation type="submission" date="2022-08" db="EMBL/GenBank/DDBJ databases">
        <title>Genomic Encyclopedia of Type Strains, Phase V (KMG-V): Genome sequencing to study the core and pangenomes of soil and plant-associated prokaryotes.</title>
        <authorList>
            <person name="Whitman W."/>
        </authorList>
    </citation>
    <scope>NUCLEOTIDE SEQUENCE</scope>
    <source>
        <strain evidence="4">SP2017</strain>
    </source>
</reference>
<feature type="coiled-coil region" evidence="1">
    <location>
        <begin position="142"/>
        <end position="206"/>
    </location>
</feature>
<dbReference type="InterPro" id="IPR002525">
    <property type="entry name" value="Transp_IS110-like_N"/>
</dbReference>